<dbReference type="Proteomes" id="UP000031980">
    <property type="component" value="Unassembled WGS sequence"/>
</dbReference>
<gene>
    <name evidence="7" type="ORF">BA92_10315</name>
    <name evidence="8" type="ORF">IE90_07030</name>
</gene>
<dbReference type="InterPro" id="IPR023353">
    <property type="entry name" value="LemA-like_dom_sf"/>
</dbReference>
<organism evidence="7 10">
    <name type="scientific">Sanguibacteroides justesenii</name>
    <dbReference type="NCBI Taxonomy" id="1547597"/>
    <lineage>
        <taxon>Bacteria</taxon>
        <taxon>Pseudomonadati</taxon>
        <taxon>Bacteroidota</taxon>
        <taxon>Bacteroidia</taxon>
        <taxon>Bacteroidales</taxon>
        <taxon>Porphyromonadaceae</taxon>
        <taxon>Sanguibacteroides</taxon>
    </lineage>
</organism>
<dbReference type="AlphaFoldDB" id="A0A0C3RGG1"/>
<keyword evidence="10" id="KW-1185">Reference proteome</keyword>
<reference evidence="8 9" key="2">
    <citation type="submission" date="2014-07" db="EMBL/GenBank/DDBJ databases">
        <title>Porphyromonadaceae bacterium OUH 334697 = ATCC BAA-2682 = DSM 28341 draft genome.</title>
        <authorList>
            <person name="Sydenham T.V."/>
            <person name="Hasman H."/>
            <person name="Justesen U.S."/>
        </authorList>
    </citation>
    <scope>NUCLEOTIDE SEQUENCE [LARGE SCALE GENOMIC DNA]</scope>
    <source>
        <strain evidence="8 9">OUH 334697</strain>
    </source>
</reference>
<dbReference type="Proteomes" id="UP000031937">
    <property type="component" value="Unassembled WGS sequence"/>
</dbReference>
<dbReference type="RefSeq" id="WP_041503139.1">
    <property type="nucleotide sequence ID" value="NZ_JPIT01000018.1"/>
</dbReference>
<reference evidence="7 10" key="1">
    <citation type="submission" date="2014-07" db="EMBL/GenBank/DDBJ databases">
        <title>Porphyromonadaceae bacterium OUH 308042 = ATCC BAA-2681 = DSM 28342 draft genome.</title>
        <authorList>
            <person name="Sydenham T.V."/>
            <person name="Hasman H."/>
            <person name="Justensen U.S."/>
        </authorList>
    </citation>
    <scope>NUCLEOTIDE SEQUENCE [LARGE SCALE GENOMIC DNA]</scope>
    <source>
        <strain evidence="7 10">OUH 308042</strain>
    </source>
</reference>
<keyword evidence="3" id="KW-0812">Transmembrane</keyword>
<accession>A0A0C3RGG1</accession>
<proteinExistence type="inferred from homology"/>
<evidence type="ECO:0000256" key="3">
    <source>
        <dbReference type="ARBA" id="ARBA00022692"/>
    </source>
</evidence>
<evidence type="ECO:0000256" key="4">
    <source>
        <dbReference type="ARBA" id="ARBA00022989"/>
    </source>
</evidence>
<feature type="coiled-coil region" evidence="6">
    <location>
        <begin position="106"/>
        <end position="133"/>
    </location>
</feature>
<sequence length="183" mass="21158">MISLIILIVIFGYSIIAYNNLTRKRNNTENAFGSIDAMLKKRFDLIPNLVATVQQYAKHEENTFTRITELRSRNYDSLTTEEKSEFDRTFNTAKRSFFLVAENYPQLRASENFMQLQKALNETEEQLAAARRTYNACVTDYNNAVTTVPSNIIANLFNFYKKEVLSIPEEEKAVPDVKDLFQS</sequence>
<comment type="similarity">
    <text evidence="2">Belongs to the LemA family.</text>
</comment>
<dbReference type="SUPFAM" id="SSF140478">
    <property type="entry name" value="LemA-like"/>
    <property type="match status" value="1"/>
</dbReference>
<evidence type="ECO:0000256" key="2">
    <source>
        <dbReference type="ARBA" id="ARBA00008854"/>
    </source>
</evidence>
<evidence type="ECO:0000256" key="5">
    <source>
        <dbReference type="ARBA" id="ARBA00023136"/>
    </source>
</evidence>
<protein>
    <submittedName>
        <fullName evidence="7">LemA family protein</fullName>
    </submittedName>
</protein>
<evidence type="ECO:0000313" key="8">
    <source>
        <dbReference type="EMBL" id="KIO45178.1"/>
    </source>
</evidence>
<dbReference type="EMBL" id="JPIU01000039">
    <property type="protein sequence ID" value="KIO44569.1"/>
    <property type="molecule type" value="Genomic_DNA"/>
</dbReference>
<evidence type="ECO:0000256" key="1">
    <source>
        <dbReference type="ARBA" id="ARBA00004167"/>
    </source>
</evidence>
<name>A0A0C3RGG1_9PORP</name>
<dbReference type="GO" id="GO:0016020">
    <property type="term" value="C:membrane"/>
    <property type="evidence" value="ECO:0007669"/>
    <property type="project" value="UniProtKB-SubCell"/>
</dbReference>
<evidence type="ECO:0000313" key="10">
    <source>
        <dbReference type="Proteomes" id="UP000031980"/>
    </source>
</evidence>
<keyword evidence="5" id="KW-0472">Membrane</keyword>
<comment type="subcellular location">
    <subcellularLocation>
        <location evidence="1">Membrane</location>
        <topology evidence="1">Single-pass membrane protein</topology>
    </subcellularLocation>
</comment>
<dbReference type="EMBL" id="JPIT01000018">
    <property type="protein sequence ID" value="KIO45178.1"/>
    <property type="molecule type" value="Genomic_DNA"/>
</dbReference>
<dbReference type="InterPro" id="IPR007156">
    <property type="entry name" value="MamQ_LemA"/>
</dbReference>
<evidence type="ECO:0000313" key="7">
    <source>
        <dbReference type="EMBL" id="KIO44569.1"/>
    </source>
</evidence>
<comment type="caution">
    <text evidence="7">The sequence shown here is derived from an EMBL/GenBank/DDBJ whole genome shotgun (WGS) entry which is preliminary data.</text>
</comment>
<dbReference type="Pfam" id="PF04011">
    <property type="entry name" value="LemA"/>
    <property type="match status" value="1"/>
</dbReference>
<keyword evidence="4" id="KW-1133">Transmembrane helix</keyword>
<evidence type="ECO:0000256" key="6">
    <source>
        <dbReference type="SAM" id="Coils"/>
    </source>
</evidence>
<dbReference type="PANTHER" id="PTHR34478:SF1">
    <property type="entry name" value="PROTEIN LEMA"/>
    <property type="match status" value="1"/>
</dbReference>
<evidence type="ECO:0000313" key="9">
    <source>
        <dbReference type="Proteomes" id="UP000031937"/>
    </source>
</evidence>
<keyword evidence="6" id="KW-0175">Coiled coil</keyword>
<dbReference type="OrthoDB" id="9804152at2"/>
<dbReference type="PANTHER" id="PTHR34478">
    <property type="entry name" value="PROTEIN LEMA"/>
    <property type="match status" value="1"/>
</dbReference>
<dbReference type="Gene3D" id="1.20.1440.20">
    <property type="entry name" value="LemA-like domain"/>
    <property type="match status" value="1"/>
</dbReference>